<keyword evidence="2" id="KW-1185">Reference proteome</keyword>
<gene>
    <name evidence="1" type="ORF">CLAFUR5_01599</name>
</gene>
<accession>A0A9Q8L6U7</accession>
<reference evidence="1" key="2">
    <citation type="journal article" date="2022" name="Microb. Genom.">
        <title>A chromosome-scale genome assembly of the tomato pathogen Cladosporium fulvum reveals a compartmentalized genome architecture and the presence of a dispensable chromosome.</title>
        <authorList>
            <person name="Zaccaron A.Z."/>
            <person name="Chen L.H."/>
            <person name="Samaras A."/>
            <person name="Stergiopoulos I."/>
        </authorList>
    </citation>
    <scope>NUCLEOTIDE SEQUENCE</scope>
    <source>
        <strain evidence="1">Race5_Kim</strain>
    </source>
</reference>
<dbReference type="Proteomes" id="UP000756132">
    <property type="component" value="Chromosome 1"/>
</dbReference>
<dbReference type="AlphaFoldDB" id="A0A9Q8L6U7"/>
<reference evidence="1" key="1">
    <citation type="submission" date="2021-12" db="EMBL/GenBank/DDBJ databases">
        <authorList>
            <person name="Zaccaron A."/>
            <person name="Stergiopoulos I."/>
        </authorList>
    </citation>
    <scope>NUCLEOTIDE SEQUENCE</scope>
    <source>
        <strain evidence="1">Race5_Kim</strain>
    </source>
</reference>
<dbReference type="EMBL" id="CP090163">
    <property type="protein sequence ID" value="UJO11892.1"/>
    <property type="molecule type" value="Genomic_DNA"/>
</dbReference>
<protein>
    <submittedName>
        <fullName evidence="1">Uncharacterized protein</fullName>
    </submittedName>
</protein>
<organism evidence="1 2">
    <name type="scientific">Passalora fulva</name>
    <name type="common">Tomato leaf mold</name>
    <name type="synonym">Cladosporium fulvum</name>
    <dbReference type="NCBI Taxonomy" id="5499"/>
    <lineage>
        <taxon>Eukaryota</taxon>
        <taxon>Fungi</taxon>
        <taxon>Dikarya</taxon>
        <taxon>Ascomycota</taxon>
        <taxon>Pezizomycotina</taxon>
        <taxon>Dothideomycetes</taxon>
        <taxon>Dothideomycetidae</taxon>
        <taxon>Mycosphaerellales</taxon>
        <taxon>Mycosphaerellaceae</taxon>
        <taxon>Fulvia</taxon>
    </lineage>
</organism>
<dbReference type="GeneID" id="71981477"/>
<sequence>MTSSLVALAHLGERQTEVFKLGQRTVRYLEVLCSIHRSDITFCIVTKASFMLLCCDVVRGVDMDQAENGKTWLPDSAKATSFLRKLANAKMVALQLLYRAAADMVVSRSSSW</sequence>
<proteinExistence type="predicted"/>
<dbReference type="RefSeq" id="XP_047756258.1">
    <property type="nucleotide sequence ID" value="XM_047900747.1"/>
</dbReference>
<dbReference type="OrthoDB" id="10569487at2759"/>
<dbReference type="KEGG" id="ffu:CLAFUR5_01599"/>
<evidence type="ECO:0000313" key="1">
    <source>
        <dbReference type="EMBL" id="UJO11892.1"/>
    </source>
</evidence>
<evidence type="ECO:0000313" key="2">
    <source>
        <dbReference type="Proteomes" id="UP000756132"/>
    </source>
</evidence>
<name>A0A9Q8L6U7_PASFU</name>